<dbReference type="Gene3D" id="3.30.420.10">
    <property type="entry name" value="Ribonuclease H-like superfamily/Ribonuclease H"/>
    <property type="match status" value="1"/>
</dbReference>
<dbReference type="PANTHER" id="PTHR42648">
    <property type="entry name" value="TRANSPOSASE, PUTATIVE-RELATED"/>
    <property type="match status" value="1"/>
</dbReference>
<dbReference type="InterPro" id="IPR001584">
    <property type="entry name" value="Integrase_cat-core"/>
</dbReference>
<dbReference type="PANTHER" id="PTHR42648:SF11">
    <property type="entry name" value="TRANSPOSON TY4-P GAG-POL POLYPROTEIN"/>
    <property type="match status" value="1"/>
</dbReference>
<feature type="compositionally biased region" description="Basic and acidic residues" evidence="16">
    <location>
        <begin position="172"/>
        <end position="188"/>
    </location>
</feature>
<keyword evidence="11" id="KW-0808">Transferase</keyword>
<keyword evidence="6" id="KW-0378">Hydrolase</keyword>
<evidence type="ECO:0000256" key="8">
    <source>
        <dbReference type="ARBA" id="ARBA00022884"/>
    </source>
</evidence>
<evidence type="ECO:0000256" key="2">
    <source>
        <dbReference type="ARBA" id="ARBA00022695"/>
    </source>
</evidence>
<dbReference type="GO" id="GO:0016787">
    <property type="term" value="F:hydrolase activity"/>
    <property type="evidence" value="ECO:0007669"/>
    <property type="project" value="UniProtKB-KW"/>
</dbReference>
<sequence>MVKNLMENQHDQRIKKLISNLGGKFLNEQFKDLSSSCRFTHVFSPAYTLQHDGFAERENCTILDKAKCLLNGCGLPKRFWAEAVNTATLLSNLIPTPSRPNHSPYASWTGNSPRIKKLCIFGCQVVVLIQPSLRDWKLGESRYFLSFSIKPPIIHSTSGHEEGLVDEIQPSSDDHPPETQEEVDKVHPLESSSSDIGKGVVDEVHPLSSPGEEEERHAIVQPQLQVIGPRHPTLVSCDIAQSNILPYSRRAGALITAAGNVPRTYKMAINSLSKDLWINAIEKELKSMETLGVWEVVDLSPTFKLVGTTWFFKVKKDHLNSIFEHKARLCAQDIKSVFLNAPLAKTVYLSVPQGLGLDQRKVCLRLKKAIYVLKQALLAWYKHLKWWLVSIGFSSCTLDPCVFHRQSPLPLWLYIHVDDISIFGKDVHLFKTEISKEFQIKDIGPADLILGVKVTQSESFLSLDQHHFAESLLELYGMGDYRPFSTPLIPNHHLAASSKEDLSSFSALKISYRSIISSLNYLSTATRPDLSYAISMLSQFL</sequence>
<comment type="catalytic activity">
    <reaction evidence="15">
        <text>DNA(n) + a 2'-deoxyribonucleoside 5'-triphosphate = DNA(n+1) + diphosphate</text>
        <dbReference type="Rhea" id="RHEA:22508"/>
        <dbReference type="Rhea" id="RHEA-COMP:17339"/>
        <dbReference type="Rhea" id="RHEA-COMP:17340"/>
        <dbReference type="ChEBI" id="CHEBI:33019"/>
        <dbReference type="ChEBI" id="CHEBI:61560"/>
        <dbReference type="ChEBI" id="CHEBI:173112"/>
        <dbReference type="EC" id="2.7.7.7"/>
    </reaction>
</comment>
<keyword evidence="7" id="KW-0460">Magnesium</keyword>
<evidence type="ECO:0000256" key="10">
    <source>
        <dbReference type="ARBA" id="ARBA00022918"/>
    </source>
</evidence>
<dbReference type="SUPFAM" id="SSF53098">
    <property type="entry name" value="Ribonuclease H-like"/>
    <property type="match status" value="1"/>
</dbReference>
<dbReference type="GO" id="GO:0005634">
    <property type="term" value="C:nucleus"/>
    <property type="evidence" value="ECO:0007669"/>
    <property type="project" value="UniProtKB-ARBA"/>
</dbReference>
<evidence type="ECO:0000256" key="7">
    <source>
        <dbReference type="ARBA" id="ARBA00022842"/>
    </source>
</evidence>
<dbReference type="GO" id="GO:0032196">
    <property type="term" value="P:transposition"/>
    <property type="evidence" value="ECO:0007669"/>
    <property type="project" value="UniProtKB-KW"/>
</dbReference>
<evidence type="ECO:0000256" key="3">
    <source>
        <dbReference type="ARBA" id="ARBA00022722"/>
    </source>
</evidence>
<dbReference type="InterPro" id="IPR013103">
    <property type="entry name" value="RVT_2"/>
</dbReference>
<evidence type="ECO:0000256" key="13">
    <source>
        <dbReference type="ARBA" id="ARBA00023268"/>
    </source>
</evidence>
<comment type="catalytic activity">
    <reaction evidence="14">
        <text>DNA(n) + a 2'-deoxyribonucleoside 5'-triphosphate = DNA(n+1) + diphosphate</text>
        <dbReference type="Rhea" id="RHEA:22508"/>
        <dbReference type="Rhea" id="RHEA-COMP:17339"/>
        <dbReference type="Rhea" id="RHEA-COMP:17340"/>
        <dbReference type="ChEBI" id="CHEBI:33019"/>
        <dbReference type="ChEBI" id="CHEBI:61560"/>
        <dbReference type="ChEBI" id="CHEBI:173112"/>
        <dbReference type="EC" id="2.7.7.49"/>
    </reaction>
</comment>
<keyword evidence="4" id="KW-0479">Metal-binding</keyword>
<comment type="caution">
    <text evidence="18">The sequence shown here is derived from an EMBL/GenBank/DDBJ whole genome shotgun (WGS) entry which is preliminary data.</text>
</comment>
<evidence type="ECO:0000313" key="19">
    <source>
        <dbReference type="Proteomes" id="UP000765509"/>
    </source>
</evidence>
<keyword evidence="8" id="KW-0694">RNA-binding</keyword>
<keyword evidence="9" id="KW-0229">DNA integration</keyword>
<dbReference type="GO" id="GO:0003964">
    <property type="term" value="F:RNA-directed DNA polymerase activity"/>
    <property type="evidence" value="ECO:0007669"/>
    <property type="project" value="UniProtKB-KW"/>
</dbReference>
<feature type="domain" description="Integrase catalytic" evidence="17">
    <location>
        <begin position="1"/>
        <end position="112"/>
    </location>
</feature>
<dbReference type="InterPro" id="IPR039537">
    <property type="entry name" value="Retrotran_Ty1/copia-like"/>
</dbReference>
<dbReference type="GO" id="GO:0006310">
    <property type="term" value="P:DNA recombination"/>
    <property type="evidence" value="ECO:0007669"/>
    <property type="project" value="UniProtKB-KW"/>
</dbReference>
<dbReference type="PROSITE" id="PS50994">
    <property type="entry name" value="INTEGRASE"/>
    <property type="match status" value="1"/>
</dbReference>
<reference evidence="18" key="1">
    <citation type="submission" date="2021-03" db="EMBL/GenBank/DDBJ databases">
        <title>Draft genome sequence of rust myrtle Austropuccinia psidii MF-1, a brazilian biotype.</title>
        <authorList>
            <person name="Quecine M.C."/>
            <person name="Pachon D.M.R."/>
            <person name="Bonatelli M.L."/>
            <person name="Correr F.H."/>
            <person name="Franceschini L.M."/>
            <person name="Leite T.F."/>
            <person name="Margarido G.R.A."/>
            <person name="Almeida C.A."/>
            <person name="Ferrarezi J.A."/>
            <person name="Labate C.A."/>
        </authorList>
    </citation>
    <scope>NUCLEOTIDE SEQUENCE</scope>
    <source>
        <strain evidence="18">MF-1</strain>
    </source>
</reference>
<dbReference type="Pfam" id="PF07727">
    <property type="entry name" value="RVT_2"/>
    <property type="match status" value="1"/>
</dbReference>
<evidence type="ECO:0000256" key="9">
    <source>
        <dbReference type="ARBA" id="ARBA00022908"/>
    </source>
</evidence>
<dbReference type="OrthoDB" id="3799035at2759"/>
<protein>
    <recommendedName>
        <fullName evidence="17">Integrase catalytic domain-containing protein</fullName>
    </recommendedName>
</protein>
<evidence type="ECO:0000256" key="4">
    <source>
        <dbReference type="ARBA" id="ARBA00022723"/>
    </source>
</evidence>
<evidence type="ECO:0000256" key="11">
    <source>
        <dbReference type="ARBA" id="ARBA00022932"/>
    </source>
</evidence>
<gene>
    <name evidence="18" type="ORF">O181_094554</name>
</gene>
<dbReference type="GO" id="GO:0015074">
    <property type="term" value="P:DNA integration"/>
    <property type="evidence" value="ECO:0007669"/>
    <property type="project" value="UniProtKB-KW"/>
</dbReference>
<dbReference type="AlphaFoldDB" id="A0A9Q3PAX7"/>
<evidence type="ECO:0000259" key="17">
    <source>
        <dbReference type="PROSITE" id="PS50994"/>
    </source>
</evidence>
<evidence type="ECO:0000256" key="16">
    <source>
        <dbReference type="SAM" id="MobiDB-lite"/>
    </source>
</evidence>
<dbReference type="GO" id="GO:0046872">
    <property type="term" value="F:metal ion binding"/>
    <property type="evidence" value="ECO:0007669"/>
    <property type="project" value="UniProtKB-KW"/>
</dbReference>
<evidence type="ECO:0000256" key="5">
    <source>
        <dbReference type="ARBA" id="ARBA00022759"/>
    </source>
</evidence>
<evidence type="ECO:0000256" key="1">
    <source>
        <dbReference type="ARBA" id="ARBA00022578"/>
    </source>
</evidence>
<evidence type="ECO:0000256" key="15">
    <source>
        <dbReference type="ARBA" id="ARBA00049244"/>
    </source>
</evidence>
<keyword evidence="5" id="KW-0255">Endonuclease</keyword>
<name>A0A9Q3PAX7_9BASI</name>
<dbReference type="GO" id="GO:0003723">
    <property type="term" value="F:RNA binding"/>
    <property type="evidence" value="ECO:0007669"/>
    <property type="project" value="UniProtKB-KW"/>
</dbReference>
<keyword evidence="3" id="KW-0540">Nuclease</keyword>
<dbReference type="InterPro" id="IPR012337">
    <property type="entry name" value="RNaseH-like_sf"/>
</dbReference>
<organism evidence="18 19">
    <name type="scientific">Austropuccinia psidii MF-1</name>
    <dbReference type="NCBI Taxonomy" id="1389203"/>
    <lineage>
        <taxon>Eukaryota</taxon>
        <taxon>Fungi</taxon>
        <taxon>Dikarya</taxon>
        <taxon>Basidiomycota</taxon>
        <taxon>Pucciniomycotina</taxon>
        <taxon>Pucciniomycetes</taxon>
        <taxon>Pucciniales</taxon>
        <taxon>Sphaerophragmiaceae</taxon>
        <taxon>Austropuccinia</taxon>
    </lineage>
</organism>
<dbReference type="EMBL" id="AVOT02061654">
    <property type="protein sequence ID" value="MBW0554839.1"/>
    <property type="molecule type" value="Genomic_DNA"/>
</dbReference>
<dbReference type="InterPro" id="IPR036397">
    <property type="entry name" value="RNaseH_sf"/>
</dbReference>
<evidence type="ECO:0000313" key="18">
    <source>
        <dbReference type="EMBL" id="MBW0554839.1"/>
    </source>
</evidence>
<keyword evidence="13" id="KW-0511">Multifunctional enzyme</keyword>
<keyword evidence="2" id="KW-0548">Nucleotidyltransferase</keyword>
<evidence type="ECO:0000256" key="6">
    <source>
        <dbReference type="ARBA" id="ARBA00022801"/>
    </source>
</evidence>
<dbReference type="Proteomes" id="UP000765509">
    <property type="component" value="Unassembled WGS sequence"/>
</dbReference>
<keyword evidence="11" id="KW-0239">DNA-directed DNA polymerase</keyword>
<proteinExistence type="predicted"/>
<keyword evidence="10" id="KW-0695">RNA-directed DNA polymerase</keyword>
<dbReference type="GO" id="GO:0004519">
    <property type="term" value="F:endonuclease activity"/>
    <property type="evidence" value="ECO:0007669"/>
    <property type="project" value="UniProtKB-KW"/>
</dbReference>
<dbReference type="GO" id="GO:0003887">
    <property type="term" value="F:DNA-directed DNA polymerase activity"/>
    <property type="evidence" value="ECO:0007669"/>
    <property type="project" value="UniProtKB-KW"/>
</dbReference>
<keyword evidence="12" id="KW-0233">DNA recombination</keyword>
<evidence type="ECO:0000256" key="12">
    <source>
        <dbReference type="ARBA" id="ARBA00023172"/>
    </source>
</evidence>
<keyword evidence="19" id="KW-1185">Reference proteome</keyword>
<keyword evidence="1" id="KW-0815">Transposition</keyword>
<feature type="region of interest" description="Disordered" evidence="16">
    <location>
        <begin position="165"/>
        <end position="201"/>
    </location>
</feature>
<evidence type="ECO:0000256" key="14">
    <source>
        <dbReference type="ARBA" id="ARBA00048173"/>
    </source>
</evidence>
<accession>A0A9Q3PAX7</accession>